<dbReference type="SMART" id="SM00849">
    <property type="entry name" value="Lactamase_B"/>
    <property type="match status" value="1"/>
</dbReference>
<evidence type="ECO:0000313" key="5">
    <source>
        <dbReference type="EMBL" id="MFD0870104.1"/>
    </source>
</evidence>
<protein>
    <submittedName>
        <fullName evidence="5">MBL fold metallo-hydrolase</fullName>
    </submittedName>
</protein>
<dbReference type="InterPro" id="IPR036866">
    <property type="entry name" value="RibonucZ/Hydroxyglut_hydro"/>
</dbReference>
<dbReference type="InterPro" id="IPR001279">
    <property type="entry name" value="Metallo-B-lactamas"/>
</dbReference>
<dbReference type="Proteomes" id="UP001597120">
    <property type="component" value="Unassembled WGS sequence"/>
</dbReference>
<dbReference type="PANTHER" id="PTHR42663">
    <property type="entry name" value="HYDROLASE C777.06C-RELATED-RELATED"/>
    <property type="match status" value="1"/>
</dbReference>
<evidence type="ECO:0000313" key="6">
    <source>
        <dbReference type="Proteomes" id="UP001597120"/>
    </source>
</evidence>
<sequence>MDRLTFLGTGDSMGVPRVYCDCEVCTEARTGGLNRRTRSSVLLECGGGQMIIDCGPTWGSQMERMRMRDLDHLLITHAHYDHIGGLPEYADLCRWRRKKGHVYAPAEVLQSLRGFFPWLENQLVYQEVDDGFSFGEWRIFPWRVCHGRNGFSYAYHFSKPGYQWVYCPDSIRLSPEEKRPLENLQLLILGTNFYKEEADPDTRSVYDIVEALQLVEEMNPERVFFTHLSHGIDLNESERYELPERCKLAHEGLRLELC</sequence>
<organism evidence="5 6">
    <name type="scientific">Paenibacillus residui</name>
    <dbReference type="NCBI Taxonomy" id="629724"/>
    <lineage>
        <taxon>Bacteria</taxon>
        <taxon>Bacillati</taxon>
        <taxon>Bacillota</taxon>
        <taxon>Bacilli</taxon>
        <taxon>Bacillales</taxon>
        <taxon>Paenibacillaceae</taxon>
        <taxon>Paenibacillus</taxon>
    </lineage>
</organism>
<dbReference type="Pfam" id="PF12706">
    <property type="entry name" value="Lactamase_B_2"/>
    <property type="match status" value="1"/>
</dbReference>
<evidence type="ECO:0000259" key="4">
    <source>
        <dbReference type="SMART" id="SM00849"/>
    </source>
</evidence>
<evidence type="ECO:0000256" key="3">
    <source>
        <dbReference type="ARBA" id="ARBA00048505"/>
    </source>
</evidence>
<reference evidence="6" key="1">
    <citation type="journal article" date="2019" name="Int. J. Syst. Evol. Microbiol.">
        <title>The Global Catalogue of Microorganisms (GCM) 10K type strain sequencing project: providing services to taxonomists for standard genome sequencing and annotation.</title>
        <authorList>
            <consortium name="The Broad Institute Genomics Platform"/>
            <consortium name="The Broad Institute Genome Sequencing Center for Infectious Disease"/>
            <person name="Wu L."/>
            <person name="Ma J."/>
        </authorList>
    </citation>
    <scope>NUCLEOTIDE SEQUENCE [LARGE SCALE GENOMIC DNA]</scope>
    <source>
        <strain evidence="6">CCUG 57263</strain>
    </source>
</reference>
<dbReference type="PANTHER" id="PTHR42663:SF6">
    <property type="entry name" value="HYDROLASE C777.06C-RELATED"/>
    <property type="match status" value="1"/>
</dbReference>
<comment type="function">
    <text evidence="2">Counteracts the endogenous Pycsar antiviral defense system. Phosphodiesterase that enables metal-dependent hydrolysis of host cyclic nucleotide Pycsar defense signals such as cCMP and cUMP.</text>
</comment>
<evidence type="ECO:0000256" key="1">
    <source>
        <dbReference type="ARBA" id="ARBA00034221"/>
    </source>
</evidence>
<dbReference type="SUPFAM" id="SSF56281">
    <property type="entry name" value="Metallo-hydrolase/oxidoreductase"/>
    <property type="match status" value="1"/>
</dbReference>
<feature type="domain" description="Metallo-beta-lactamase" evidence="4">
    <location>
        <begin position="37"/>
        <end position="227"/>
    </location>
</feature>
<comment type="caution">
    <text evidence="5">The sequence shown here is derived from an EMBL/GenBank/DDBJ whole genome shotgun (WGS) entry which is preliminary data.</text>
</comment>
<dbReference type="EMBL" id="JBHTIU010000039">
    <property type="protein sequence ID" value="MFD0870104.1"/>
    <property type="molecule type" value="Genomic_DNA"/>
</dbReference>
<dbReference type="CDD" id="cd16279">
    <property type="entry name" value="metallo-hydrolase-like_MBL-fold"/>
    <property type="match status" value="1"/>
</dbReference>
<dbReference type="Gene3D" id="3.60.15.10">
    <property type="entry name" value="Ribonuclease Z/Hydroxyacylglutathione hydrolase-like"/>
    <property type="match status" value="1"/>
</dbReference>
<comment type="catalytic activity">
    <reaction evidence="1">
        <text>3',5'-cyclic CMP + H2O = CMP + H(+)</text>
        <dbReference type="Rhea" id="RHEA:72675"/>
        <dbReference type="ChEBI" id="CHEBI:15377"/>
        <dbReference type="ChEBI" id="CHEBI:15378"/>
        <dbReference type="ChEBI" id="CHEBI:58003"/>
        <dbReference type="ChEBI" id="CHEBI:60377"/>
    </reaction>
    <physiologicalReaction direction="left-to-right" evidence="1">
        <dbReference type="Rhea" id="RHEA:72676"/>
    </physiologicalReaction>
</comment>
<dbReference type="RefSeq" id="WP_379288609.1">
    <property type="nucleotide sequence ID" value="NZ_JBHTIU010000039.1"/>
</dbReference>
<accession>A0ABW3DBY5</accession>
<gene>
    <name evidence="5" type="ORF">ACFQ03_13160</name>
</gene>
<evidence type="ECO:0000256" key="2">
    <source>
        <dbReference type="ARBA" id="ARBA00034301"/>
    </source>
</evidence>
<keyword evidence="6" id="KW-1185">Reference proteome</keyword>
<proteinExistence type="predicted"/>
<name>A0ABW3DBY5_9BACL</name>
<comment type="catalytic activity">
    <reaction evidence="3">
        <text>3',5'-cyclic UMP + H2O = UMP + H(+)</text>
        <dbReference type="Rhea" id="RHEA:70575"/>
        <dbReference type="ChEBI" id="CHEBI:15377"/>
        <dbReference type="ChEBI" id="CHEBI:15378"/>
        <dbReference type="ChEBI" id="CHEBI:57865"/>
        <dbReference type="ChEBI" id="CHEBI:184387"/>
    </reaction>
    <physiologicalReaction direction="left-to-right" evidence="3">
        <dbReference type="Rhea" id="RHEA:70576"/>
    </physiologicalReaction>
</comment>